<comment type="catalytic activity">
    <reaction evidence="1">
        <text>ATP + protein L-histidine = ADP + protein N-phospho-L-histidine.</text>
        <dbReference type="EC" id="2.7.13.3"/>
    </reaction>
</comment>
<gene>
    <name evidence="17" type="ORF">K0T92_16385</name>
</gene>
<dbReference type="Pfam" id="PF02518">
    <property type="entry name" value="HATPase_c"/>
    <property type="match status" value="1"/>
</dbReference>
<comment type="subcellular location">
    <subcellularLocation>
        <location evidence="2">Cell membrane</location>
        <topology evidence="2">Multi-pass membrane protein</topology>
    </subcellularLocation>
</comment>
<dbReference type="EC" id="2.7.13.3" evidence="3"/>
<dbReference type="PROSITE" id="PS50885">
    <property type="entry name" value="HAMP"/>
    <property type="match status" value="1"/>
</dbReference>
<evidence type="ECO:0000256" key="2">
    <source>
        <dbReference type="ARBA" id="ARBA00004651"/>
    </source>
</evidence>
<evidence type="ECO:0000256" key="6">
    <source>
        <dbReference type="ARBA" id="ARBA00022679"/>
    </source>
</evidence>
<evidence type="ECO:0000256" key="13">
    <source>
        <dbReference type="ARBA" id="ARBA00023136"/>
    </source>
</evidence>
<dbReference type="PROSITE" id="PS50109">
    <property type="entry name" value="HIS_KIN"/>
    <property type="match status" value="1"/>
</dbReference>
<dbReference type="Pfam" id="PF00672">
    <property type="entry name" value="HAMP"/>
    <property type="match status" value="1"/>
</dbReference>
<keyword evidence="8" id="KW-0547">Nucleotide-binding</keyword>
<dbReference type="InterPro" id="IPR036890">
    <property type="entry name" value="HATPase_C_sf"/>
</dbReference>
<evidence type="ECO:0000256" key="10">
    <source>
        <dbReference type="ARBA" id="ARBA00022840"/>
    </source>
</evidence>
<dbReference type="SUPFAM" id="SSF55874">
    <property type="entry name" value="ATPase domain of HSP90 chaperone/DNA topoisomerase II/histidine kinase"/>
    <property type="match status" value="1"/>
</dbReference>
<dbReference type="Gene3D" id="6.10.340.10">
    <property type="match status" value="1"/>
</dbReference>
<evidence type="ECO:0000256" key="7">
    <source>
        <dbReference type="ARBA" id="ARBA00022692"/>
    </source>
</evidence>
<evidence type="ECO:0000256" key="11">
    <source>
        <dbReference type="ARBA" id="ARBA00022989"/>
    </source>
</evidence>
<dbReference type="Gene3D" id="3.30.565.10">
    <property type="entry name" value="Histidine kinase-like ATPase, C-terminal domain"/>
    <property type="match status" value="1"/>
</dbReference>
<keyword evidence="10" id="KW-0067">ATP-binding</keyword>
<evidence type="ECO:0000256" key="9">
    <source>
        <dbReference type="ARBA" id="ARBA00022777"/>
    </source>
</evidence>
<dbReference type="SMART" id="SM00304">
    <property type="entry name" value="HAMP"/>
    <property type="match status" value="1"/>
</dbReference>
<dbReference type="InterPro" id="IPR010559">
    <property type="entry name" value="Sig_transdc_His_kin_internal"/>
</dbReference>
<evidence type="ECO:0000256" key="12">
    <source>
        <dbReference type="ARBA" id="ARBA00023012"/>
    </source>
</evidence>
<keyword evidence="18" id="KW-1185">Reference proteome</keyword>
<dbReference type="SMART" id="SM00387">
    <property type="entry name" value="HATPase_c"/>
    <property type="match status" value="1"/>
</dbReference>
<evidence type="ECO:0000313" key="18">
    <source>
        <dbReference type="Proteomes" id="UP000812277"/>
    </source>
</evidence>
<keyword evidence="4" id="KW-1003">Cell membrane</keyword>
<dbReference type="EMBL" id="JAHZIJ010000012">
    <property type="protein sequence ID" value="MBW7476312.1"/>
    <property type="molecule type" value="Genomic_DNA"/>
</dbReference>
<dbReference type="InterPro" id="IPR005467">
    <property type="entry name" value="His_kinase_dom"/>
</dbReference>
<evidence type="ECO:0000256" key="14">
    <source>
        <dbReference type="SAM" id="Phobius"/>
    </source>
</evidence>
<keyword evidence="11 14" id="KW-1133">Transmembrane helix</keyword>
<name>A0ABS7D8P7_9BACL</name>
<evidence type="ECO:0000256" key="8">
    <source>
        <dbReference type="ARBA" id="ARBA00022741"/>
    </source>
</evidence>
<keyword evidence="5" id="KW-0597">Phosphoprotein</keyword>
<evidence type="ECO:0000256" key="1">
    <source>
        <dbReference type="ARBA" id="ARBA00000085"/>
    </source>
</evidence>
<keyword evidence="7 14" id="KW-0812">Transmembrane</keyword>
<evidence type="ECO:0000313" key="17">
    <source>
        <dbReference type="EMBL" id="MBW7476312.1"/>
    </source>
</evidence>
<dbReference type="InterPro" id="IPR003594">
    <property type="entry name" value="HATPase_dom"/>
</dbReference>
<dbReference type="InterPro" id="IPR003660">
    <property type="entry name" value="HAMP_dom"/>
</dbReference>
<keyword evidence="9 17" id="KW-0418">Kinase</keyword>
<comment type="caution">
    <text evidence="17">The sequence shown here is derived from an EMBL/GenBank/DDBJ whole genome shotgun (WGS) entry which is preliminary data.</text>
</comment>
<organism evidence="17 18">
    <name type="scientific">Paenibacillus oenotherae</name>
    <dbReference type="NCBI Taxonomy" id="1435645"/>
    <lineage>
        <taxon>Bacteria</taxon>
        <taxon>Bacillati</taxon>
        <taxon>Bacillota</taxon>
        <taxon>Bacilli</taxon>
        <taxon>Bacillales</taxon>
        <taxon>Paenibacillaceae</taxon>
        <taxon>Paenibacillus</taxon>
    </lineage>
</organism>
<evidence type="ECO:0000256" key="4">
    <source>
        <dbReference type="ARBA" id="ARBA00022475"/>
    </source>
</evidence>
<feature type="domain" description="HAMP" evidence="16">
    <location>
        <begin position="276"/>
        <end position="328"/>
    </location>
</feature>
<dbReference type="SUPFAM" id="SSF158472">
    <property type="entry name" value="HAMP domain-like"/>
    <property type="match status" value="1"/>
</dbReference>
<dbReference type="CDD" id="cd06225">
    <property type="entry name" value="HAMP"/>
    <property type="match status" value="1"/>
</dbReference>
<dbReference type="GO" id="GO:0016301">
    <property type="term" value="F:kinase activity"/>
    <property type="evidence" value="ECO:0007669"/>
    <property type="project" value="UniProtKB-KW"/>
</dbReference>
<evidence type="ECO:0000259" key="15">
    <source>
        <dbReference type="PROSITE" id="PS50109"/>
    </source>
</evidence>
<dbReference type="InterPro" id="IPR004358">
    <property type="entry name" value="Sig_transdc_His_kin-like_C"/>
</dbReference>
<evidence type="ECO:0000256" key="5">
    <source>
        <dbReference type="ARBA" id="ARBA00022553"/>
    </source>
</evidence>
<dbReference type="PANTHER" id="PTHR34220:SF11">
    <property type="entry name" value="SENSOR PROTEIN KINASE HPTS"/>
    <property type="match status" value="1"/>
</dbReference>
<reference evidence="17 18" key="1">
    <citation type="submission" date="2021-07" db="EMBL/GenBank/DDBJ databases">
        <title>Paenibacillus radiodurans sp. nov., isolated from the southeastern edge of Tengger Desert.</title>
        <authorList>
            <person name="Zhang G."/>
        </authorList>
    </citation>
    <scope>NUCLEOTIDE SEQUENCE [LARGE SCALE GENOMIC DNA]</scope>
    <source>
        <strain evidence="17 18">DT7-4</strain>
    </source>
</reference>
<evidence type="ECO:0000256" key="3">
    <source>
        <dbReference type="ARBA" id="ARBA00012438"/>
    </source>
</evidence>
<dbReference type="Proteomes" id="UP000812277">
    <property type="component" value="Unassembled WGS sequence"/>
</dbReference>
<dbReference type="PRINTS" id="PR00344">
    <property type="entry name" value="BCTRLSENSOR"/>
</dbReference>
<dbReference type="Pfam" id="PF06580">
    <property type="entry name" value="His_kinase"/>
    <property type="match status" value="1"/>
</dbReference>
<dbReference type="RefSeq" id="WP_219873555.1">
    <property type="nucleotide sequence ID" value="NZ_JAHZIJ010000012.1"/>
</dbReference>
<keyword evidence="12" id="KW-0902">Two-component regulatory system</keyword>
<accession>A0ABS7D8P7</accession>
<evidence type="ECO:0000259" key="16">
    <source>
        <dbReference type="PROSITE" id="PS50885"/>
    </source>
</evidence>
<dbReference type="PANTHER" id="PTHR34220">
    <property type="entry name" value="SENSOR HISTIDINE KINASE YPDA"/>
    <property type="match status" value="1"/>
</dbReference>
<protein>
    <recommendedName>
        <fullName evidence="3">histidine kinase</fullName>
        <ecNumber evidence="3">2.7.13.3</ecNumber>
    </recommendedName>
</protein>
<sequence>MSAYFSQSQRFNINNLEQMTLYIAKNSSQILTDYNEISKMMYDVNWYDRLSQAARGNHNHIIDNWLVFALSSDPYIENAYFIPQSSMEIMYRSRRAKPFVPSQFPYNELTSGLEAAPKGLYQYPAHQESYFVSSKRQVMTFSRNLLDKSTLLNEHPTVLGTFIYDVSVDNFNEICAELHLNPDDEIMILSDSNIVNYSNNEQRIGTLVSIAEERSAAEKGNRHLITMDIAGTDQKLVGSYASTGFLATIEPFKILVILTATSCMLFLLLLAIVFSRRFSRPIREIIKQMRKMESGDFDVILPVKSQDELGLLTRGMNRLADQLNRFIEEAYVAELRQKQSELNALKSQIRPHYLYNTLEVIRMSAVSHGAMRVADMIHVLSNQLQYVLDYGESMVTLEEEIANVSNYFELIQVRFEERVGLQIHRDPDVSMNWGVPKLSIQPLVENAVLHGILKKREGGLISLEIKAEEGNLLSIRIIDDGIGMDSKKLKSLRERLEQGTERGEGKGTSIGLKNVHDRIQSLFGSDSGIHLESIPARGTSVQIRIPIIREIDRYAKRISG</sequence>
<keyword evidence="6" id="KW-0808">Transferase</keyword>
<feature type="transmembrane region" description="Helical" evidence="14">
    <location>
        <begin position="254"/>
        <end position="274"/>
    </location>
</feature>
<proteinExistence type="predicted"/>
<keyword evidence="13 14" id="KW-0472">Membrane</keyword>
<dbReference type="InterPro" id="IPR050640">
    <property type="entry name" value="Bact_2-comp_sensor_kinase"/>
</dbReference>
<feature type="domain" description="Histidine kinase" evidence="15">
    <location>
        <begin position="349"/>
        <end position="549"/>
    </location>
</feature>